<dbReference type="InterPro" id="IPR008620">
    <property type="entry name" value="FixH"/>
</dbReference>
<accession>A0A143DDQ8</accession>
<dbReference type="Proteomes" id="UP000076066">
    <property type="component" value="Chromosome"/>
</dbReference>
<gene>
    <name evidence="2" type="ORF">AY555_05245</name>
</gene>
<evidence type="ECO:0000313" key="3">
    <source>
        <dbReference type="Proteomes" id="UP000076066"/>
    </source>
</evidence>
<dbReference type="EMBL" id="CP014525">
    <property type="protein sequence ID" value="AMW34680.1"/>
    <property type="molecule type" value="Genomic_DNA"/>
</dbReference>
<reference evidence="2 3" key="1">
    <citation type="submission" date="2016-02" db="EMBL/GenBank/DDBJ databases">
        <title>Complete Genome of H5569, the type strain of the newly described species Haematospirillium jordaniae.</title>
        <authorList>
            <person name="Nicholson A.C."/>
            <person name="Humrighouse B.W."/>
            <person name="Loparov V."/>
            <person name="McQuiston J.R."/>
        </authorList>
    </citation>
    <scope>NUCLEOTIDE SEQUENCE [LARGE SCALE GENOMIC DNA]</scope>
    <source>
        <strain evidence="2 3">H5569</strain>
    </source>
</reference>
<proteinExistence type="predicted"/>
<dbReference type="OrthoDB" id="1495896at2"/>
<dbReference type="AlphaFoldDB" id="A0A143DDQ8"/>
<name>A0A143DDQ8_9PROT</name>
<keyword evidence="1" id="KW-1133">Transmembrane helix</keyword>
<organism evidence="2 3">
    <name type="scientific">Haematospirillum jordaniae</name>
    <dbReference type="NCBI Taxonomy" id="1549855"/>
    <lineage>
        <taxon>Bacteria</taxon>
        <taxon>Pseudomonadati</taxon>
        <taxon>Pseudomonadota</taxon>
        <taxon>Alphaproteobacteria</taxon>
        <taxon>Rhodospirillales</taxon>
        <taxon>Novispirillaceae</taxon>
        <taxon>Haematospirillum</taxon>
    </lineage>
</organism>
<keyword evidence="1" id="KW-0472">Membrane</keyword>
<evidence type="ECO:0008006" key="4">
    <source>
        <dbReference type="Google" id="ProtNLM"/>
    </source>
</evidence>
<keyword evidence="1" id="KW-0812">Transmembrane</keyword>
<evidence type="ECO:0000313" key="2">
    <source>
        <dbReference type="EMBL" id="AMW34680.1"/>
    </source>
</evidence>
<dbReference type="STRING" id="1549855.AY555_05245"/>
<dbReference type="GeneID" id="53316557"/>
<dbReference type="KEGG" id="hjo:AY555_05245"/>
<protein>
    <recommendedName>
        <fullName evidence="4">Nitrogen fixation protein FixH</fullName>
    </recommendedName>
</protein>
<evidence type="ECO:0000256" key="1">
    <source>
        <dbReference type="SAM" id="Phobius"/>
    </source>
</evidence>
<feature type="transmembrane region" description="Helical" evidence="1">
    <location>
        <begin position="12"/>
        <end position="43"/>
    </location>
</feature>
<keyword evidence="3" id="KW-1185">Reference proteome</keyword>
<sequence length="170" mass="18725">MPSVQQNRPRGWWYPWIFVGGFGLVFVVNAILLTLATVTFNGFETREPSNRRNGYNDKIAASAEQARLGWNGSLSLHPLSAGSADGGRTARVTMTFTGAEGHPLDGLDVAVLVWRPTQEGLDRHVELPPTGPGTYARDIAFPLPGLWELRVSAGRGDSVQWRTIERIDLR</sequence>
<dbReference type="Pfam" id="PF05751">
    <property type="entry name" value="FixH"/>
    <property type="match status" value="1"/>
</dbReference>
<dbReference type="RefSeq" id="WP_066134334.1">
    <property type="nucleotide sequence ID" value="NZ_CP014525.1"/>
</dbReference>